<protein>
    <submittedName>
        <fullName evidence="1 2">Uncharacterized protein</fullName>
    </submittedName>
</protein>
<reference evidence="2" key="3">
    <citation type="submission" date="2015-04" db="UniProtKB">
        <authorList>
            <consortium name="EnsemblPlants"/>
        </authorList>
    </citation>
    <scope>IDENTIFICATION</scope>
    <source>
        <strain evidence="2">cv. Jemalong A17</strain>
    </source>
</reference>
<proteinExistence type="predicted"/>
<reference evidence="1 3" key="1">
    <citation type="journal article" date="2011" name="Nature">
        <title>The Medicago genome provides insight into the evolution of rhizobial symbioses.</title>
        <authorList>
            <person name="Young N.D."/>
            <person name="Debelle F."/>
            <person name="Oldroyd G.E."/>
            <person name="Geurts R."/>
            <person name="Cannon S.B."/>
            <person name="Udvardi M.K."/>
            <person name="Benedito V.A."/>
            <person name="Mayer K.F."/>
            <person name="Gouzy J."/>
            <person name="Schoof H."/>
            <person name="Van de Peer Y."/>
            <person name="Proost S."/>
            <person name="Cook D.R."/>
            <person name="Meyers B.C."/>
            <person name="Spannagl M."/>
            <person name="Cheung F."/>
            <person name="De Mita S."/>
            <person name="Krishnakumar V."/>
            <person name="Gundlach H."/>
            <person name="Zhou S."/>
            <person name="Mudge J."/>
            <person name="Bharti A.K."/>
            <person name="Murray J.D."/>
            <person name="Naoumkina M.A."/>
            <person name="Rosen B."/>
            <person name="Silverstein K.A."/>
            <person name="Tang H."/>
            <person name="Rombauts S."/>
            <person name="Zhao P.X."/>
            <person name="Zhou P."/>
            <person name="Barbe V."/>
            <person name="Bardou P."/>
            <person name="Bechner M."/>
            <person name="Bellec A."/>
            <person name="Berger A."/>
            <person name="Berges H."/>
            <person name="Bidwell S."/>
            <person name="Bisseling T."/>
            <person name="Choisne N."/>
            <person name="Couloux A."/>
            <person name="Denny R."/>
            <person name="Deshpande S."/>
            <person name="Dai X."/>
            <person name="Doyle J.J."/>
            <person name="Dudez A.M."/>
            <person name="Farmer A.D."/>
            <person name="Fouteau S."/>
            <person name="Franken C."/>
            <person name="Gibelin C."/>
            <person name="Gish J."/>
            <person name="Goldstein S."/>
            <person name="Gonzalez A.J."/>
            <person name="Green P.J."/>
            <person name="Hallab A."/>
            <person name="Hartog M."/>
            <person name="Hua A."/>
            <person name="Humphray S.J."/>
            <person name="Jeong D.H."/>
            <person name="Jing Y."/>
            <person name="Jocker A."/>
            <person name="Kenton S.M."/>
            <person name="Kim D.J."/>
            <person name="Klee K."/>
            <person name="Lai H."/>
            <person name="Lang C."/>
            <person name="Lin S."/>
            <person name="Macmil S.L."/>
            <person name="Magdelenat G."/>
            <person name="Matthews L."/>
            <person name="McCorrison J."/>
            <person name="Monaghan E.L."/>
            <person name="Mun J.H."/>
            <person name="Najar F.Z."/>
            <person name="Nicholson C."/>
            <person name="Noirot C."/>
            <person name="O'Bleness M."/>
            <person name="Paule C.R."/>
            <person name="Poulain J."/>
            <person name="Prion F."/>
            <person name="Qin B."/>
            <person name="Qu C."/>
            <person name="Retzel E.F."/>
            <person name="Riddle C."/>
            <person name="Sallet E."/>
            <person name="Samain S."/>
            <person name="Samson N."/>
            <person name="Sanders I."/>
            <person name="Saurat O."/>
            <person name="Scarpelli C."/>
            <person name="Schiex T."/>
            <person name="Segurens B."/>
            <person name="Severin A.J."/>
            <person name="Sherrier D.J."/>
            <person name="Shi R."/>
            <person name="Sims S."/>
            <person name="Singer S.R."/>
            <person name="Sinharoy S."/>
            <person name="Sterck L."/>
            <person name="Viollet A."/>
            <person name="Wang B.B."/>
            <person name="Wang K."/>
            <person name="Wang M."/>
            <person name="Wang X."/>
            <person name="Warfsmann J."/>
            <person name="Weissenbach J."/>
            <person name="White D.D."/>
            <person name="White J.D."/>
            <person name="Wiley G.B."/>
            <person name="Wincker P."/>
            <person name="Xing Y."/>
            <person name="Yang L."/>
            <person name="Yao Z."/>
            <person name="Ying F."/>
            <person name="Zhai J."/>
            <person name="Zhou L."/>
            <person name="Zuber A."/>
            <person name="Denarie J."/>
            <person name="Dixon R.A."/>
            <person name="May G.D."/>
            <person name="Schwartz D.C."/>
            <person name="Rogers J."/>
            <person name="Quetier F."/>
            <person name="Town C.D."/>
            <person name="Roe B.A."/>
        </authorList>
    </citation>
    <scope>NUCLEOTIDE SEQUENCE [LARGE SCALE GENOMIC DNA]</scope>
    <source>
        <strain evidence="1">A17</strain>
        <strain evidence="2 3">cv. Jemalong A17</strain>
    </source>
</reference>
<dbReference type="Proteomes" id="UP000002051">
    <property type="component" value="Chromosome 3"/>
</dbReference>
<dbReference type="HOGENOM" id="CLU_1671907_0_0_1"/>
<reference evidence="1 3" key="2">
    <citation type="journal article" date="2014" name="BMC Genomics">
        <title>An improved genome release (version Mt4.0) for the model legume Medicago truncatula.</title>
        <authorList>
            <person name="Tang H."/>
            <person name="Krishnakumar V."/>
            <person name="Bidwell S."/>
            <person name="Rosen B."/>
            <person name="Chan A."/>
            <person name="Zhou S."/>
            <person name="Gentzbittel L."/>
            <person name="Childs K.L."/>
            <person name="Yandell M."/>
            <person name="Gundlach H."/>
            <person name="Mayer K.F."/>
            <person name="Schwartz D.C."/>
            <person name="Town C.D."/>
        </authorList>
    </citation>
    <scope>GENOME REANNOTATION</scope>
    <source>
        <strain evidence="1">A17</strain>
        <strain evidence="2 3">cv. Jemalong A17</strain>
    </source>
</reference>
<evidence type="ECO:0000313" key="1">
    <source>
        <dbReference type="EMBL" id="KEH34380.1"/>
    </source>
</evidence>
<gene>
    <name evidence="1" type="ordered locus">MTR_3g465580</name>
</gene>
<organism evidence="1 3">
    <name type="scientific">Medicago truncatula</name>
    <name type="common">Barrel medic</name>
    <name type="synonym">Medicago tribuloides</name>
    <dbReference type="NCBI Taxonomy" id="3880"/>
    <lineage>
        <taxon>Eukaryota</taxon>
        <taxon>Viridiplantae</taxon>
        <taxon>Streptophyta</taxon>
        <taxon>Embryophyta</taxon>
        <taxon>Tracheophyta</taxon>
        <taxon>Spermatophyta</taxon>
        <taxon>Magnoliopsida</taxon>
        <taxon>eudicotyledons</taxon>
        <taxon>Gunneridae</taxon>
        <taxon>Pentapetalae</taxon>
        <taxon>rosids</taxon>
        <taxon>fabids</taxon>
        <taxon>Fabales</taxon>
        <taxon>Fabaceae</taxon>
        <taxon>Papilionoideae</taxon>
        <taxon>50 kb inversion clade</taxon>
        <taxon>NPAAA clade</taxon>
        <taxon>Hologalegina</taxon>
        <taxon>IRL clade</taxon>
        <taxon>Trifolieae</taxon>
        <taxon>Medicago</taxon>
    </lineage>
</organism>
<dbReference type="AlphaFoldDB" id="A0A072V8A7"/>
<accession>A0A072V8A7</accession>
<dbReference type="EMBL" id="CM001219">
    <property type="protein sequence ID" value="KEH34380.1"/>
    <property type="molecule type" value="Genomic_DNA"/>
</dbReference>
<evidence type="ECO:0000313" key="2">
    <source>
        <dbReference type="EnsemblPlants" id="KEH34380"/>
    </source>
</evidence>
<dbReference type="EnsemblPlants" id="KEH34380">
    <property type="protein sequence ID" value="KEH34380"/>
    <property type="gene ID" value="MTR_3g465580"/>
</dbReference>
<sequence length="158" mass="17908">MLKPNTHEPSGASLLVKTSACNTRADRDVAAEQIPGEDFGRTETKVHQSEKKLVEIETELHAIVMERENLKIKNSGIEEKSQVRCVNLGVTFETQSLEIKEIQLQQEFLFFSTVGDHNFQKFVVGSMRTSSSLRQVYGISTNKRKKKDDVLHLSYMPP</sequence>
<evidence type="ECO:0000313" key="3">
    <source>
        <dbReference type="Proteomes" id="UP000002051"/>
    </source>
</evidence>
<keyword evidence="3" id="KW-1185">Reference proteome</keyword>
<name>A0A072V8A7_MEDTR</name>